<evidence type="ECO:0000313" key="4">
    <source>
        <dbReference type="Proteomes" id="UP000318542"/>
    </source>
</evidence>
<keyword evidence="4" id="KW-1185">Reference proteome</keyword>
<dbReference type="Pfam" id="PF09835">
    <property type="entry name" value="DUF2062"/>
    <property type="match status" value="1"/>
</dbReference>
<evidence type="ECO:0000259" key="2">
    <source>
        <dbReference type="Pfam" id="PF09835"/>
    </source>
</evidence>
<gene>
    <name evidence="3" type="ORF">Tther_01537</name>
</gene>
<comment type="caution">
    <text evidence="3">The sequence shown here is derived from an EMBL/GenBank/DDBJ whole genome shotgun (WGS) entry which is preliminary data.</text>
</comment>
<name>A0A554X0N0_9BURK</name>
<proteinExistence type="predicted"/>
<dbReference type="EMBL" id="VJOL01000026">
    <property type="protein sequence ID" value="TSE29373.1"/>
    <property type="molecule type" value="Genomic_DNA"/>
</dbReference>
<dbReference type="OrthoDB" id="5296274at2"/>
<dbReference type="InterPro" id="IPR018639">
    <property type="entry name" value="DUF2062"/>
</dbReference>
<sequence length="204" mass="22489">MKDRLQSLLPSRERLHAMRWLRWLTPYLHHPRLWHLNRRGLALGLALGVFFGLLIPVAQIPASATLAVLLRANLPAAVASTLVTNPVTFGPVYFGAYKLGAWVLQAPASDKEAQAVQAMTASAAPEAPPQDAERSTWDWLADTWDWMTDVGKPLVVGLLIVATLAGVLVYGAVHALWVLKVRRARQRRRRQRAGRSGPAARTAD</sequence>
<reference evidence="3 4" key="1">
    <citation type="submission" date="2019-07" db="EMBL/GenBank/DDBJ databases">
        <title>Tepidimonas thermarum AA-1 draft genome.</title>
        <authorList>
            <person name="Da Costa M.S."/>
            <person name="Froufe H.J.C."/>
            <person name="Egas C."/>
            <person name="Albuquerque L."/>
        </authorList>
    </citation>
    <scope>NUCLEOTIDE SEQUENCE [LARGE SCALE GENOMIC DNA]</scope>
    <source>
        <strain evidence="3 4">AA-1</strain>
    </source>
</reference>
<dbReference type="PANTHER" id="PTHR40547:SF1">
    <property type="entry name" value="SLL0298 PROTEIN"/>
    <property type="match status" value="1"/>
</dbReference>
<protein>
    <recommendedName>
        <fullName evidence="2">DUF2062 domain-containing protein</fullName>
    </recommendedName>
</protein>
<dbReference type="RefSeq" id="WP_143902575.1">
    <property type="nucleotide sequence ID" value="NZ_VJOL01000026.1"/>
</dbReference>
<dbReference type="PANTHER" id="PTHR40547">
    <property type="entry name" value="SLL0298 PROTEIN"/>
    <property type="match status" value="1"/>
</dbReference>
<keyword evidence="1" id="KW-1133">Transmembrane helix</keyword>
<keyword evidence="1" id="KW-0812">Transmembrane</keyword>
<evidence type="ECO:0000256" key="1">
    <source>
        <dbReference type="SAM" id="Phobius"/>
    </source>
</evidence>
<accession>A0A554X0N0</accession>
<dbReference type="AlphaFoldDB" id="A0A554X0N0"/>
<feature type="domain" description="DUF2062" evidence="2">
    <location>
        <begin position="21"/>
        <end position="185"/>
    </location>
</feature>
<evidence type="ECO:0000313" key="3">
    <source>
        <dbReference type="EMBL" id="TSE29373.1"/>
    </source>
</evidence>
<feature type="transmembrane region" description="Helical" evidence="1">
    <location>
        <begin position="154"/>
        <end position="179"/>
    </location>
</feature>
<dbReference type="Proteomes" id="UP000318542">
    <property type="component" value="Unassembled WGS sequence"/>
</dbReference>
<keyword evidence="1" id="KW-0472">Membrane</keyword>
<organism evidence="3 4">
    <name type="scientific">Tepidimonas thermarum</name>
    <dbReference type="NCBI Taxonomy" id="335431"/>
    <lineage>
        <taxon>Bacteria</taxon>
        <taxon>Pseudomonadati</taxon>
        <taxon>Pseudomonadota</taxon>
        <taxon>Betaproteobacteria</taxon>
        <taxon>Burkholderiales</taxon>
        <taxon>Tepidimonas</taxon>
    </lineage>
</organism>
<feature type="transmembrane region" description="Helical" evidence="1">
    <location>
        <begin position="40"/>
        <end position="60"/>
    </location>
</feature>